<feature type="binding site" evidence="16">
    <location>
        <position position="164"/>
    </location>
    <ligand>
        <name>substrate</name>
    </ligand>
</feature>
<dbReference type="PIRSF" id="PIRSF006769">
    <property type="entry name" value="RibD"/>
    <property type="match status" value="1"/>
</dbReference>
<feature type="binding site" evidence="16">
    <location>
        <position position="258"/>
    </location>
    <ligand>
        <name>substrate</name>
    </ligand>
</feature>
<dbReference type="SUPFAM" id="SSF53927">
    <property type="entry name" value="Cytidine deaminase-like"/>
    <property type="match status" value="1"/>
</dbReference>
<feature type="binding site" evidence="16">
    <location>
        <position position="203"/>
    </location>
    <ligand>
        <name>substrate</name>
    </ligand>
</feature>
<gene>
    <name evidence="20" type="primary">ribD</name>
    <name evidence="20" type="ORF">EKI59_02985</name>
    <name evidence="19" type="ORF">H0H28_09725</name>
</gene>
<feature type="binding site" evidence="16">
    <location>
        <position position="166"/>
    </location>
    <ligand>
        <name>NADP(+)</name>
        <dbReference type="ChEBI" id="CHEBI:58349"/>
    </ligand>
</feature>
<dbReference type="Proteomes" id="UP000580709">
    <property type="component" value="Unassembled WGS sequence"/>
</dbReference>
<dbReference type="EMBL" id="RXIR01000004">
    <property type="protein sequence ID" value="TVS29594.1"/>
    <property type="molecule type" value="Genomic_DNA"/>
</dbReference>
<comment type="catalytic activity">
    <reaction evidence="12 14">
        <text>5-amino-6-(5-phospho-D-ribitylamino)uracil + NADP(+) = 5-amino-6-(5-phospho-D-ribosylamino)uracil + NADPH + H(+)</text>
        <dbReference type="Rhea" id="RHEA:17845"/>
        <dbReference type="ChEBI" id="CHEBI:15378"/>
        <dbReference type="ChEBI" id="CHEBI:57783"/>
        <dbReference type="ChEBI" id="CHEBI:58349"/>
        <dbReference type="ChEBI" id="CHEBI:58421"/>
        <dbReference type="ChEBI" id="CHEBI:58453"/>
        <dbReference type="EC" id="1.1.1.193"/>
    </reaction>
</comment>
<dbReference type="EC" id="1.1.1.193" evidence="14"/>
<feature type="binding site" evidence="17">
    <location>
        <position position="50"/>
    </location>
    <ligand>
        <name>Zn(2+)</name>
        <dbReference type="ChEBI" id="CHEBI:29105"/>
        <note>catalytic</note>
    </ligand>
</feature>
<feature type="binding site" evidence="16">
    <location>
        <position position="221"/>
    </location>
    <ligand>
        <name>NADP(+)</name>
        <dbReference type="ChEBI" id="CHEBI:58349"/>
    </ligand>
</feature>
<evidence type="ECO:0000256" key="9">
    <source>
        <dbReference type="ARBA" id="ARBA00022857"/>
    </source>
</evidence>
<evidence type="ECO:0000256" key="5">
    <source>
        <dbReference type="ARBA" id="ARBA00007417"/>
    </source>
</evidence>
<dbReference type="RefSeq" id="WP_136651223.1">
    <property type="nucleotide sequence ID" value="NZ_JACEOR010000410.1"/>
</dbReference>
<dbReference type="EC" id="3.5.4.26" evidence="14"/>
<dbReference type="OrthoDB" id="9800865at2"/>
<accession>A0A6C1TZS6</accession>
<dbReference type="InterPro" id="IPR050765">
    <property type="entry name" value="Riboflavin_Biosynth_HTPR"/>
</dbReference>
<comment type="similarity">
    <text evidence="5 14">In the C-terminal section; belongs to the HTP reductase family.</text>
</comment>
<dbReference type="Pfam" id="PF01872">
    <property type="entry name" value="RibD_C"/>
    <property type="match status" value="1"/>
</dbReference>
<evidence type="ECO:0000256" key="17">
    <source>
        <dbReference type="PIRSR" id="PIRSR006769-3"/>
    </source>
</evidence>
<comment type="cofactor">
    <cofactor evidence="14 17">
        <name>Zn(2+)</name>
        <dbReference type="ChEBI" id="CHEBI:29105"/>
    </cofactor>
    <text evidence="14 17">Binds 1 zinc ion.</text>
</comment>
<comment type="similarity">
    <text evidence="4 14">In the N-terminal section; belongs to the cytidine and deoxycytidylate deaminase family.</text>
</comment>
<evidence type="ECO:0000256" key="2">
    <source>
        <dbReference type="ARBA" id="ARBA00004882"/>
    </source>
</evidence>
<feature type="binding site" evidence="16">
    <location>
        <position position="196"/>
    </location>
    <ligand>
        <name>NADP(+)</name>
        <dbReference type="ChEBI" id="CHEBI:58349"/>
    </ligand>
</feature>
<feature type="binding site" evidence="16">
    <location>
        <position position="180"/>
    </location>
    <ligand>
        <name>substrate</name>
    </ligand>
</feature>
<keyword evidence="9 14" id="KW-0521">NADP</keyword>
<evidence type="ECO:0000256" key="11">
    <source>
        <dbReference type="ARBA" id="ARBA00023268"/>
    </source>
</evidence>
<dbReference type="Gene3D" id="3.40.430.10">
    <property type="entry name" value="Dihydrofolate Reductase, subunit A"/>
    <property type="match status" value="2"/>
</dbReference>
<dbReference type="AlphaFoldDB" id="A0A6C1TZS6"/>
<feature type="binding site" evidence="17">
    <location>
        <position position="75"/>
    </location>
    <ligand>
        <name>Zn(2+)</name>
        <dbReference type="ChEBI" id="CHEBI:29105"/>
        <note>catalytic</note>
    </ligand>
</feature>
<comment type="pathway">
    <text evidence="3 14">Cofactor biosynthesis; riboflavin biosynthesis; 5-amino-6-(D-ribitylamino)uracil from GTP: step 3/4.</text>
</comment>
<protein>
    <recommendedName>
        <fullName evidence="14">Riboflavin biosynthesis protein RibD</fullName>
    </recommendedName>
    <domain>
        <recommendedName>
            <fullName evidence="14">Diaminohydroxyphosphoribosylaminopyrimidine deaminase</fullName>
            <shortName evidence="14">DRAP deaminase</shortName>
            <ecNumber evidence="14">3.5.4.26</ecNumber>
        </recommendedName>
        <alternativeName>
            <fullName evidence="14">Riboflavin-specific deaminase</fullName>
        </alternativeName>
    </domain>
    <domain>
        <recommendedName>
            <fullName evidence="14">5-amino-6-(5-phosphoribosylamino)uracil reductase</fullName>
            <ecNumber evidence="14">1.1.1.193</ecNumber>
        </recommendedName>
        <alternativeName>
            <fullName evidence="14">HTP reductase</fullName>
        </alternativeName>
    </domain>
</protein>
<dbReference type="SUPFAM" id="SSF53597">
    <property type="entry name" value="Dihydrofolate reductase-like"/>
    <property type="match status" value="1"/>
</dbReference>
<keyword evidence="11" id="KW-0511">Multifunctional enzyme</keyword>
<proteinExistence type="inferred from homology"/>
<organism evidence="20 21">
    <name type="scientific">Corynebacterium sanguinis</name>
    <dbReference type="NCBI Taxonomy" id="2594913"/>
    <lineage>
        <taxon>Bacteria</taxon>
        <taxon>Bacillati</taxon>
        <taxon>Actinomycetota</taxon>
        <taxon>Actinomycetes</taxon>
        <taxon>Mycobacteriales</taxon>
        <taxon>Corynebacteriaceae</taxon>
        <taxon>Corynebacterium</taxon>
    </lineage>
</organism>
<evidence type="ECO:0000256" key="7">
    <source>
        <dbReference type="ARBA" id="ARBA00022723"/>
    </source>
</evidence>
<feature type="binding site" evidence="17">
    <location>
        <position position="84"/>
    </location>
    <ligand>
        <name>Zn(2+)</name>
        <dbReference type="ChEBI" id="CHEBI:29105"/>
        <note>catalytic</note>
    </ligand>
</feature>
<evidence type="ECO:0000313" key="19">
    <source>
        <dbReference type="EMBL" id="MBA4505592.1"/>
    </source>
</evidence>
<dbReference type="InterPro" id="IPR016192">
    <property type="entry name" value="APOBEC/CMP_deaminase_Zn-bd"/>
</dbReference>
<sequence>MSEIDYAAALRAGDAVRGTTSPNPPVGCALFSPDGALIATGGTSPAGGAHAEINALRAAGDRARGATAVVTLEPCNHTGRTGPCSQALVDAHITRLVYLTKDPNPQAAGGADYLERHGVEVIYALQRVDALQPWLTSVARGRPSVTLKYAASLDGLTAAPDGTSKWITGEDARRHVHADRAVRDAIVVGTGTAIADNPSLTARRGDGTLMETQPRRVVVGTRAVPEGNLTRLGFEQYATPAAALEALWESGARDVLVEGGAGLAASFLREGLVDRVQAYVAPLLLGAGAGVVDTALAATLADAPRFALSRVTVLGGDVLIEMER</sequence>
<name>A0A6C1TZS6_9CORY</name>
<evidence type="ECO:0000313" key="22">
    <source>
        <dbReference type="Proteomes" id="UP000580709"/>
    </source>
</evidence>
<evidence type="ECO:0000313" key="21">
    <source>
        <dbReference type="Proteomes" id="UP000336646"/>
    </source>
</evidence>
<dbReference type="InterPro" id="IPR004794">
    <property type="entry name" value="Eubact_RibD"/>
</dbReference>
<reference evidence="20 21" key="1">
    <citation type="submission" date="2018-12" db="EMBL/GenBank/DDBJ databases">
        <title>Corynebacterium sanguinis sp. nov., a clinically-associated and environmental corynebacterium.</title>
        <authorList>
            <person name="Gonzales-Siles L."/>
            <person name="Jaen-Luchoro D."/>
            <person name="Cardew S."/>
            <person name="Inganas E."/>
            <person name="Ohlen M."/>
            <person name="Jensie-Markopolous S."/>
            <person name="Pinyeiro-Iglesias B."/>
            <person name="Molin K."/>
            <person name="Skovbjerg S."/>
            <person name="Svensson-Stadler L."/>
            <person name="Funke G."/>
            <person name="Moore E.R.B."/>
        </authorList>
    </citation>
    <scope>NUCLEOTIDE SEQUENCE [LARGE SCALE GENOMIC DNA]</scope>
    <source>
        <strain evidence="20 21">58734</strain>
    </source>
</reference>
<dbReference type="UniPathway" id="UPA00275">
    <property type="reaction ID" value="UER00401"/>
</dbReference>
<dbReference type="PROSITE" id="PS51747">
    <property type="entry name" value="CYT_DCMP_DEAMINASES_2"/>
    <property type="match status" value="1"/>
</dbReference>
<keyword evidence="14 20" id="KW-0378">Hydrolase</keyword>
<evidence type="ECO:0000256" key="13">
    <source>
        <dbReference type="ARBA" id="ARBA00049886"/>
    </source>
</evidence>
<evidence type="ECO:0000256" key="16">
    <source>
        <dbReference type="PIRSR" id="PIRSR006769-2"/>
    </source>
</evidence>
<dbReference type="GO" id="GO:0008835">
    <property type="term" value="F:diaminohydroxyphosphoribosylaminopyrimidine deaminase activity"/>
    <property type="evidence" value="ECO:0007669"/>
    <property type="project" value="UniProtKB-EC"/>
</dbReference>
<evidence type="ECO:0000313" key="20">
    <source>
        <dbReference type="EMBL" id="TVS29594.1"/>
    </source>
</evidence>
<keyword evidence="7 14" id="KW-0479">Metal-binding</keyword>
<dbReference type="NCBIfam" id="TIGR00326">
    <property type="entry name" value="eubact_ribD"/>
    <property type="match status" value="1"/>
</dbReference>
<feature type="binding site" evidence="16">
    <location>
        <begin position="260"/>
        <end position="266"/>
    </location>
    <ligand>
        <name>NADP(+)</name>
        <dbReference type="ChEBI" id="CHEBI:58349"/>
    </ligand>
</feature>
<dbReference type="PANTHER" id="PTHR38011:SF7">
    <property type="entry name" value="2,5-DIAMINO-6-RIBOSYLAMINO-4(3H)-PYRIMIDINONE 5'-PHOSPHATE REDUCTASE"/>
    <property type="match status" value="1"/>
</dbReference>
<evidence type="ECO:0000256" key="14">
    <source>
        <dbReference type="PIRNR" id="PIRNR006769"/>
    </source>
</evidence>
<dbReference type="Proteomes" id="UP000336646">
    <property type="component" value="Unassembled WGS sequence"/>
</dbReference>
<evidence type="ECO:0000256" key="12">
    <source>
        <dbReference type="ARBA" id="ARBA00049861"/>
    </source>
</evidence>
<dbReference type="InterPro" id="IPR024072">
    <property type="entry name" value="DHFR-like_dom_sf"/>
</dbReference>
<dbReference type="InterPro" id="IPR002734">
    <property type="entry name" value="RibDG_C"/>
</dbReference>
<dbReference type="InterPro" id="IPR002125">
    <property type="entry name" value="CMP_dCMP_dom"/>
</dbReference>
<evidence type="ECO:0000256" key="6">
    <source>
        <dbReference type="ARBA" id="ARBA00022619"/>
    </source>
</evidence>
<feature type="binding site" evidence="16">
    <location>
        <position position="192"/>
    </location>
    <ligand>
        <name>NADP(+)</name>
        <dbReference type="ChEBI" id="CHEBI:58349"/>
    </ligand>
</feature>
<dbReference type="PROSITE" id="PS00903">
    <property type="entry name" value="CYT_DCMP_DEAMINASES_1"/>
    <property type="match status" value="1"/>
</dbReference>
<keyword evidence="6 14" id="KW-0686">Riboflavin biosynthesis</keyword>
<evidence type="ECO:0000259" key="18">
    <source>
        <dbReference type="PROSITE" id="PS51747"/>
    </source>
</evidence>
<dbReference type="EMBL" id="JACEOR010000410">
    <property type="protein sequence ID" value="MBA4505592.1"/>
    <property type="molecule type" value="Genomic_DNA"/>
</dbReference>
<reference evidence="19 22" key="2">
    <citation type="submission" date="2020-07" db="EMBL/GenBank/DDBJ databases">
        <authorList>
            <person name="Khare M."/>
        </authorList>
    </citation>
    <scope>NUCLEOTIDE SEQUENCE [LARGE SCALE GENOMIC DNA]</scope>
    <source>
        <strain evidence="19 22">P8776</strain>
    </source>
</reference>
<comment type="catalytic activity">
    <reaction evidence="13 14">
        <text>2,5-diamino-6-hydroxy-4-(5-phosphoribosylamino)-pyrimidine + H2O + H(+) = 5-amino-6-(5-phospho-D-ribosylamino)uracil + NH4(+)</text>
        <dbReference type="Rhea" id="RHEA:21868"/>
        <dbReference type="ChEBI" id="CHEBI:15377"/>
        <dbReference type="ChEBI" id="CHEBI:15378"/>
        <dbReference type="ChEBI" id="CHEBI:28938"/>
        <dbReference type="ChEBI" id="CHEBI:58453"/>
        <dbReference type="ChEBI" id="CHEBI:58614"/>
        <dbReference type="EC" id="3.5.4.26"/>
    </reaction>
</comment>
<feature type="binding site" evidence="16">
    <location>
        <position position="150"/>
    </location>
    <ligand>
        <name>NADP(+)</name>
        <dbReference type="ChEBI" id="CHEBI:58349"/>
    </ligand>
</feature>
<comment type="pathway">
    <text evidence="2 14">Cofactor biosynthesis; riboflavin biosynthesis; 5-amino-6-(D-ribitylamino)uracil from GTP: step 2/4.</text>
</comment>
<evidence type="ECO:0000256" key="1">
    <source>
        <dbReference type="ARBA" id="ARBA00002151"/>
    </source>
</evidence>
<evidence type="ECO:0000256" key="15">
    <source>
        <dbReference type="PIRSR" id="PIRSR006769-1"/>
    </source>
</evidence>
<keyword evidence="8 14" id="KW-0862">Zinc</keyword>
<keyword evidence="10 14" id="KW-0560">Oxidoreductase</keyword>
<comment type="caution">
    <text evidence="20">The sequence shown here is derived from an EMBL/GenBank/DDBJ whole genome shotgun (WGS) entry which is preliminary data.</text>
</comment>
<feature type="binding site" evidence="16">
    <location>
        <position position="200"/>
    </location>
    <ligand>
        <name>substrate</name>
    </ligand>
</feature>
<dbReference type="CDD" id="cd01284">
    <property type="entry name" value="Riboflavin_deaminase-reductase"/>
    <property type="match status" value="1"/>
</dbReference>
<dbReference type="PANTHER" id="PTHR38011">
    <property type="entry name" value="DIHYDROFOLATE REDUCTASE FAMILY PROTEIN (AFU_ORTHOLOGUE AFUA_8G06820)"/>
    <property type="match status" value="1"/>
</dbReference>
<evidence type="ECO:0000256" key="4">
    <source>
        <dbReference type="ARBA" id="ARBA00005259"/>
    </source>
</evidence>
<evidence type="ECO:0000256" key="3">
    <source>
        <dbReference type="ARBA" id="ARBA00004910"/>
    </source>
</evidence>
<feature type="active site" description="Proton donor" evidence="15">
    <location>
        <position position="52"/>
    </location>
</feature>
<feature type="domain" description="CMP/dCMP-type deaminase" evidence="18">
    <location>
        <begin position="3"/>
        <end position="112"/>
    </location>
</feature>
<comment type="function">
    <text evidence="1 14">Converts 2,5-diamino-6-(ribosylamino)-4(3h)-pyrimidinone 5'-phosphate into 5-amino-6-(ribosylamino)-2,4(1h,3h)-pyrimidinedione 5'-phosphate.</text>
</comment>
<evidence type="ECO:0000256" key="8">
    <source>
        <dbReference type="ARBA" id="ARBA00022833"/>
    </source>
</evidence>
<dbReference type="GO" id="GO:0008703">
    <property type="term" value="F:5-amino-6-(5-phosphoribosylamino)uracil reductase activity"/>
    <property type="evidence" value="ECO:0007669"/>
    <property type="project" value="UniProtKB-EC"/>
</dbReference>
<dbReference type="InterPro" id="IPR016193">
    <property type="entry name" value="Cytidine_deaminase-like"/>
</dbReference>
<dbReference type="GO" id="GO:0008270">
    <property type="term" value="F:zinc ion binding"/>
    <property type="evidence" value="ECO:0007669"/>
    <property type="project" value="InterPro"/>
</dbReference>
<keyword evidence="22" id="KW-1185">Reference proteome</keyword>
<dbReference type="Pfam" id="PF00383">
    <property type="entry name" value="dCMP_cyt_deam_1"/>
    <property type="match status" value="1"/>
</dbReference>
<dbReference type="Gene3D" id="3.40.140.10">
    <property type="entry name" value="Cytidine Deaminase, domain 2"/>
    <property type="match status" value="1"/>
</dbReference>
<evidence type="ECO:0000256" key="10">
    <source>
        <dbReference type="ARBA" id="ARBA00023002"/>
    </source>
</evidence>
<dbReference type="GO" id="GO:0009231">
    <property type="term" value="P:riboflavin biosynthetic process"/>
    <property type="evidence" value="ECO:0007669"/>
    <property type="project" value="UniProtKB-UniPathway"/>
</dbReference>